<dbReference type="InterPro" id="IPR055438">
    <property type="entry name" value="AstE_AspA_cat"/>
</dbReference>
<evidence type="ECO:0000256" key="2">
    <source>
        <dbReference type="ARBA" id="ARBA00004496"/>
    </source>
</evidence>
<dbReference type="PANTHER" id="PTHR15162">
    <property type="entry name" value="ASPARTOACYLASE"/>
    <property type="match status" value="1"/>
</dbReference>
<dbReference type="PIRSF" id="PIRSF018001">
    <property type="entry name" value="Aspartoacylase"/>
    <property type="match status" value="1"/>
</dbReference>
<dbReference type="HAMAP" id="MF_00704">
    <property type="entry name" value="Aspartoacylase"/>
    <property type="match status" value="1"/>
</dbReference>
<evidence type="ECO:0000256" key="12">
    <source>
        <dbReference type="PIRSR" id="PIRSR018001-1"/>
    </source>
</evidence>
<evidence type="ECO:0000256" key="8">
    <source>
        <dbReference type="ARBA" id="ARBA00023242"/>
    </source>
</evidence>
<gene>
    <name evidence="17" type="ORF">JRQ81_008073</name>
</gene>
<dbReference type="InterPro" id="IPR050178">
    <property type="entry name" value="AspA/AstE_fam"/>
</dbReference>
<dbReference type="GO" id="GO:0005829">
    <property type="term" value="C:cytosol"/>
    <property type="evidence" value="ECO:0007669"/>
    <property type="project" value="TreeGrafter"/>
</dbReference>
<feature type="binding site" evidence="13">
    <location>
        <position position="65"/>
    </location>
    <ligand>
        <name>N-acetyl-L-aspartate</name>
        <dbReference type="ChEBI" id="CHEBI:16953"/>
    </ligand>
</feature>
<keyword evidence="4" id="KW-0963">Cytoplasm</keyword>
<name>A0A9Q0XBE7_9SAUR</name>
<feature type="binding site" evidence="13">
    <location>
        <position position="290"/>
    </location>
    <ligand>
        <name>N-acetyl-L-aspartate</name>
        <dbReference type="ChEBI" id="CHEBI:16953"/>
    </ligand>
</feature>
<dbReference type="FunFam" id="3.40.630.10:FF:000025">
    <property type="entry name" value="aspartoacylase"/>
    <property type="match status" value="1"/>
</dbReference>
<dbReference type="SUPFAM" id="SSF53187">
    <property type="entry name" value="Zn-dependent exopeptidases"/>
    <property type="match status" value="1"/>
</dbReference>
<dbReference type="Gene3D" id="3.40.630.10">
    <property type="entry name" value="Zn peptidases"/>
    <property type="match status" value="1"/>
</dbReference>
<keyword evidence="6" id="KW-0378">Hydrolase</keyword>
<evidence type="ECO:0000313" key="18">
    <source>
        <dbReference type="Proteomes" id="UP001142489"/>
    </source>
</evidence>
<evidence type="ECO:0000256" key="4">
    <source>
        <dbReference type="ARBA" id="ARBA00022490"/>
    </source>
</evidence>
<sequence length="315" mass="35485">MSSSPLAQVPPVRKVAVFGGTHGNELSGVHLVKHWQQEGATEVQRPGLVAKPFVANPRAVEKCCRYVDCDLNRAFEPVNLGKALVESAPYEVRRAQEINREFGPKGTPEAYDLIFDLHNTTANMGATLVLENSRDDFTLQMCSYIKEALAPEDCRVFLIEHPHLKYATTRSIAKHPVGVEVGPQPHGVLRADILEKMRRIVRHGLDFIEMFNAGKTFPPCTVEAYRIVDRMDYPRGKNDEITALIHPNLQDNDWQPLHPGDPIFLTMEGETIPYAGDTTVYPTFVNEAAYYEKRQAFVTTVKETLRARGLRVFQK</sequence>
<evidence type="ECO:0000259" key="16">
    <source>
        <dbReference type="Pfam" id="PF24827"/>
    </source>
</evidence>
<evidence type="ECO:0000256" key="14">
    <source>
        <dbReference type="PIRSR" id="PIRSR018001-3"/>
    </source>
</evidence>
<evidence type="ECO:0000256" key="9">
    <source>
        <dbReference type="ARBA" id="ARBA00039016"/>
    </source>
</evidence>
<evidence type="ECO:0000313" key="17">
    <source>
        <dbReference type="EMBL" id="KAJ7308806.1"/>
    </source>
</evidence>
<comment type="caution">
    <text evidence="17">The sequence shown here is derived from an EMBL/GenBank/DDBJ whole genome shotgun (WGS) entry which is preliminary data.</text>
</comment>
<dbReference type="EC" id="3.5.1.15" evidence="9"/>
<evidence type="ECO:0000256" key="6">
    <source>
        <dbReference type="ARBA" id="ARBA00022801"/>
    </source>
</evidence>
<dbReference type="EMBL" id="JAPFRF010000017">
    <property type="protein sequence ID" value="KAJ7308806.1"/>
    <property type="molecule type" value="Genomic_DNA"/>
</dbReference>
<dbReference type="NCBIfam" id="NF002601">
    <property type="entry name" value="PRK02259.1"/>
    <property type="match status" value="1"/>
</dbReference>
<feature type="active site" description="Proton donor/acceptor" evidence="12">
    <location>
        <position position="180"/>
    </location>
</feature>
<dbReference type="Pfam" id="PF04952">
    <property type="entry name" value="AstE_AspA_hybrid"/>
    <property type="match status" value="1"/>
</dbReference>
<evidence type="ECO:0000256" key="5">
    <source>
        <dbReference type="ARBA" id="ARBA00022723"/>
    </source>
</evidence>
<proteinExistence type="inferred from homology"/>
<dbReference type="FunFam" id="2.20.25.160:FF:000001">
    <property type="entry name" value="Aspartoacylase"/>
    <property type="match status" value="1"/>
</dbReference>
<keyword evidence="5 14" id="KW-0479">Metal-binding</keyword>
<dbReference type="InterPro" id="IPR016708">
    <property type="entry name" value="Aspartoacylase"/>
</dbReference>
<dbReference type="GO" id="GO:0005634">
    <property type="term" value="C:nucleus"/>
    <property type="evidence" value="ECO:0007669"/>
    <property type="project" value="UniProtKB-SubCell"/>
</dbReference>
<feature type="binding site" evidence="13">
    <location>
        <position position="180"/>
    </location>
    <ligand>
        <name>N-acetyl-L-aspartate</name>
        <dbReference type="ChEBI" id="CHEBI:16953"/>
    </ligand>
</feature>
<feature type="domain" description="AstE/AspA barrel-sandwich hybrid" evidence="15">
    <location>
        <begin position="221"/>
        <end position="300"/>
    </location>
</feature>
<reference evidence="17" key="1">
    <citation type="journal article" date="2023" name="DNA Res.">
        <title>Chromosome-level genome assembly of Phrynocephalus forsythii using third-generation DNA sequencing and Hi-C analysis.</title>
        <authorList>
            <person name="Qi Y."/>
            <person name="Zhao W."/>
            <person name="Zhao Y."/>
            <person name="Niu C."/>
            <person name="Cao S."/>
            <person name="Zhang Y."/>
        </authorList>
    </citation>
    <scope>NUCLEOTIDE SEQUENCE</scope>
    <source>
        <tissue evidence="17">Muscle</tissue>
    </source>
</reference>
<evidence type="ECO:0000256" key="1">
    <source>
        <dbReference type="ARBA" id="ARBA00004123"/>
    </source>
</evidence>
<dbReference type="GO" id="GO:0046872">
    <property type="term" value="F:metal ion binding"/>
    <property type="evidence" value="ECO:0007669"/>
    <property type="project" value="UniProtKB-KW"/>
</dbReference>
<evidence type="ECO:0000256" key="10">
    <source>
        <dbReference type="ARBA" id="ARBA00040105"/>
    </source>
</evidence>
<evidence type="ECO:0000259" key="15">
    <source>
        <dbReference type="Pfam" id="PF04952"/>
    </source>
</evidence>
<dbReference type="Gene3D" id="2.20.25.160">
    <property type="match status" value="1"/>
</dbReference>
<feature type="domain" description="Succinylglutamate desuccinylase/Aspartoacylase catalytic" evidence="16">
    <location>
        <begin position="12"/>
        <end position="208"/>
    </location>
</feature>
<dbReference type="GO" id="GO:0016788">
    <property type="term" value="F:hydrolase activity, acting on ester bonds"/>
    <property type="evidence" value="ECO:0007669"/>
    <property type="project" value="InterPro"/>
</dbReference>
<keyword evidence="8" id="KW-0539">Nucleus</keyword>
<evidence type="ECO:0000256" key="7">
    <source>
        <dbReference type="ARBA" id="ARBA00022833"/>
    </source>
</evidence>
<dbReference type="PANTHER" id="PTHR15162:SF9">
    <property type="entry name" value="ASPARTOACYLASE"/>
    <property type="match status" value="1"/>
</dbReference>
<comment type="cofactor">
    <cofactor evidence="14">
        <name>Zn(2+)</name>
        <dbReference type="ChEBI" id="CHEBI:29105"/>
    </cofactor>
    <text evidence="14">Binds 1 zinc ion per subunit.</text>
</comment>
<dbReference type="CDD" id="cd06909">
    <property type="entry name" value="M14_ASPA"/>
    <property type="match status" value="1"/>
</dbReference>
<organism evidence="17 18">
    <name type="scientific">Phrynocephalus forsythii</name>
    <dbReference type="NCBI Taxonomy" id="171643"/>
    <lineage>
        <taxon>Eukaryota</taxon>
        <taxon>Metazoa</taxon>
        <taxon>Chordata</taxon>
        <taxon>Craniata</taxon>
        <taxon>Vertebrata</taxon>
        <taxon>Euteleostomi</taxon>
        <taxon>Lepidosauria</taxon>
        <taxon>Squamata</taxon>
        <taxon>Bifurcata</taxon>
        <taxon>Unidentata</taxon>
        <taxon>Episquamata</taxon>
        <taxon>Toxicofera</taxon>
        <taxon>Iguania</taxon>
        <taxon>Acrodonta</taxon>
        <taxon>Agamidae</taxon>
        <taxon>Agaminae</taxon>
        <taxon>Phrynocephalus</taxon>
    </lineage>
</organism>
<dbReference type="GO" id="GO:0019807">
    <property type="term" value="F:aspartoacylase activity"/>
    <property type="evidence" value="ECO:0007669"/>
    <property type="project" value="UniProtKB-EC"/>
</dbReference>
<feature type="binding site" evidence="13">
    <location>
        <begin position="166"/>
        <end position="170"/>
    </location>
    <ligand>
        <name>substrate</name>
    </ligand>
</feature>
<keyword evidence="7 14" id="KW-0862">Zinc</keyword>
<comment type="subcellular location">
    <subcellularLocation>
        <location evidence="2">Cytoplasm</location>
    </subcellularLocation>
    <subcellularLocation>
        <location evidence="1">Nucleus</location>
    </subcellularLocation>
</comment>
<evidence type="ECO:0000256" key="11">
    <source>
        <dbReference type="ARBA" id="ARBA00042829"/>
    </source>
</evidence>
<evidence type="ECO:0000256" key="13">
    <source>
        <dbReference type="PIRSR" id="PIRSR018001-2"/>
    </source>
</evidence>
<feature type="binding site" evidence="14">
    <location>
        <position position="22"/>
    </location>
    <ligand>
        <name>Zn(2+)</name>
        <dbReference type="ChEBI" id="CHEBI:29105"/>
    </ligand>
</feature>
<comment type="similarity">
    <text evidence="3">Belongs to the AspA/AstE family. Aspartoacylase subfamily.</text>
</comment>
<dbReference type="AlphaFoldDB" id="A0A9Q0XBE7"/>
<dbReference type="Pfam" id="PF24827">
    <property type="entry name" value="AstE_AspA_cat"/>
    <property type="match status" value="1"/>
</dbReference>
<dbReference type="OrthoDB" id="8300214at2759"/>
<protein>
    <recommendedName>
        <fullName evidence="10">Aspartoacylase</fullName>
        <ecNumber evidence="9">3.5.1.15</ecNumber>
    </recommendedName>
    <alternativeName>
        <fullName evidence="11">Aminoacylase-2</fullName>
    </alternativeName>
</protein>
<keyword evidence="18" id="KW-1185">Reference proteome</keyword>
<feature type="binding site" evidence="14">
    <location>
        <position position="118"/>
    </location>
    <ligand>
        <name>Zn(2+)</name>
        <dbReference type="ChEBI" id="CHEBI:29105"/>
    </ligand>
</feature>
<dbReference type="InterPro" id="IPR007036">
    <property type="entry name" value="Aste_AspA_hybrid_dom"/>
</dbReference>
<feature type="binding site" evidence="14">
    <location>
        <position position="25"/>
    </location>
    <ligand>
        <name>Zn(2+)</name>
        <dbReference type="ChEBI" id="CHEBI:29105"/>
    </ligand>
</feature>
<evidence type="ECO:0000256" key="3">
    <source>
        <dbReference type="ARBA" id="ARBA00006173"/>
    </source>
</evidence>
<feature type="binding site" evidence="13">
    <location>
        <begin position="72"/>
        <end position="73"/>
    </location>
    <ligand>
        <name>substrate</name>
    </ligand>
</feature>
<dbReference type="Proteomes" id="UP001142489">
    <property type="component" value="Unassembled WGS sequence"/>
</dbReference>
<accession>A0A9Q0XBE7</accession>